<comment type="caution">
    <text evidence="1">The sequence shown here is derived from an EMBL/GenBank/DDBJ whole genome shotgun (WGS) entry which is preliminary data.</text>
</comment>
<sequence>MKRRLADIIPRILLLIVVLTGLAACTTAKGSFCEIAPDLRYSQQVYDAMSDAEAARHLAYLNTGEKLCGWKR</sequence>
<organism evidence="1 2">
    <name type="scientific">Aminobacter niigataensis</name>
    <dbReference type="NCBI Taxonomy" id="83265"/>
    <lineage>
        <taxon>Bacteria</taxon>
        <taxon>Pseudomonadati</taxon>
        <taxon>Pseudomonadota</taxon>
        <taxon>Alphaproteobacteria</taxon>
        <taxon>Hyphomicrobiales</taxon>
        <taxon>Phyllobacteriaceae</taxon>
        <taxon>Aminobacter</taxon>
    </lineage>
</organism>
<dbReference type="PROSITE" id="PS51257">
    <property type="entry name" value="PROKAR_LIPOPROTEIN"/>
    <property type="match status" value="1"/>
</dbReference>
<name>A0ABR6KYE2_9HYPH</name>
<dbReference type="Proteomes" id="UP000539538">
    <property type="component" value="Unassembled WGS sequence"/>
</dbReference>
<evidence type="ECO:0000313" key="2">
    <source>
        <dbReference type="Proteomes" id="UP000539538"/>
    </source>
</evidence>
<dbReference type="RefSeq" id="WP_183261408.1">
    <property type="nucleotide sequence ID" value="NZ_BAAAVZ010000003.1"/>
</dbReference>
<proteinExistence type="predicted"/>
<reference evidence="1 2" key="1">
    <citation type="submission" date="2020-08" db="EMBL/GenBank/DDBJ databases">
        <title>Genomic Encyclopedia of Type Strains, Phase IV (KMG-IV): sequencing the most valuable type-strain genomes for metagenomic binning, comparative biology and taxonomic classification.</title>
        <authorList>
            <person name="Goeker M."/>
        </authorList>
    </citation>
    <scope>NUCLEOTIDE SEQUENCE [LARGE SCALE GENOMIC DNA]</scope>
    <source>
        <strain evidence="1 2">DSM 7050</strain>
    </source>
</reference>
<gene>
    <name evidence="1" type="ORF">GGQ99_001271</name>
</gene>
<evidence type="ECO:0000313" key="1">
    <source>
        <dbReference type="EMBL" id="MBB4649549.1"/>
    </source>
</evidence>
<dbReference type="EMBL" id="JACHOT010000001">
    <property type="protein sequence ID" value="MBB4649549.1"/>
    <property type="molecule type" value="Genomic_DNA"/>
</dbReference>
<keyword evidence="2" id="KW-1185">Reference proteome</keyword>
<accession>A0ABR6KYE2</accession>
<protein>
    <submittedName>
        <fullName evidence="1">Capsular polysaccharide biosynthesis protein</fullName>
    </submittedName>
</protein>